<sequence>MTEPTHEPAGQDWDQLLDHLRQLRQQVQEHGPLAPEEQEEAANAFRQGIALLENQVDDIRTSSNLKGSSGQW</sequence>
<dbReference type="AlphaFoldDB" id="A0A939J9E6"/>
<evidence type="ECO:0000313" key="1">
    <source>
        <dbReference type="EMBL" id="MBO0356981.1"/>
    </source>
</evidence>
<dbReference type="RefSeq" id="WP_206981135.1">
    <property type="nucleotide sequence ID" value="NZ_JAFLQZ010000002.1"/>
</dbReference>
<proteinExistence type="predicted"/>
<evidence type="ECO:0000313" key="2">
    <source>
        <dbReference type="Proteomes" id="UP000664144"/>
    </source>
</evidence>
<reference evidence="1" key="1">
    <citation type="submission" date="2021-03" db="EMBL/GenBank/DDBJ databases">
        <authorList>
            <person name="Kim M.K."/>
        </authorList>
    </citation>
    <scope>NUCLEOTIDE SEQUENCE</scope>
    <source>
        <strain evidence="1">BT186</strain>
    </source>
</reference>
<keyword evidence="2" id="KW-1185">Reference proteome</keyword>
<accession>A0A939J9E6</accession>
<organism evidence="1 2">
    <name type="scientific">Hymenobacter telluris</name>
    <dbReference type="NCBI Taxonomy" id="2816474"/>
    <lineage>
        <taxon>Bacteria</taxon>
        <taxon>Pseudomonadati</taxon>
        <taxon>Bacteroidota</taxon>
        <taxon>Cytophagia</taxon>
        <taxon>Cytophagales</taxon>
        <taxon>Hymenobacteraceae</taxon>
        <taxon>Hymenobacter</taxon>
    </lineage>
</organism>
<name>A0A939J9E6_9BACT</name>
<comment type="caution">
    <text evidence="1">The sequence shown here is derived from an EMBL/GenBank/DDBJ whole genome shotgun (WGS) entry which is preliminary data.</text>
</comment>
<dbReference type="EMBL" id="JAFLQZ010000002">
    <property type="protein sequence ID" value="MBO0356981.1"/>
    <property type="molecule type" value="Genomic_DNA"/>
</dbReference>
<gene>
    <name evidence="1" type="ORF">J0X19_03410</name>
</gene>
<protein>
    <submittedName>
        <fullName evidence="1">Uncharacterized protein</fullName>
    </submittedName>
</protein>
<dbReference type="Proteomes" id="UP000664144">
    <property type="component" value="Unassembled WGS sequence"/>
</dbReference>